<reference evidence="1" key="1">
    <citation type="submission" date="2022-03" db="EMBL/GenBank/DDBJ databases">
        <authorList>
            <person name="Alioto T."/>
            <person name="Alioto T."/>
            <person name="Gomez Garrido J."/>
        </authorList>
    </citation>
    <scope>NUCLEOTIDE SEQUENCE</scope>
</reference>
<name>A0AAD1RGG0_PELCU</name>
<gene>
    <name evidence="1" type="ORF">PECUL_23A031198</name>
</gene>
<sequence length="67" mass="7812">LNRIGTIRLTGDIRPRLMEQPSPIETAHQSFVMNRLLWDSQFGRVPEMLYVVFKVSNFMYSQPVNSV</sequence>
<protein>
    <submittedName>
        <fullName evidence="1">Uncharacterized protein</fullName>
    </submittedName>
</protein>
<dbReference type="EMBL" id="OW240913">
    <property type="protein sequence ID" value="CAH2252646.1"/>
    <property type="molecule type" value="Genomic_DNA"/>
</dbReference>
<proteinExistence type="predicted"/>
<dbReference type="Proteomes" id="UP001295444">
    <property type="component" value="Chromosome 02"/>
</dbReference>
<accession>A0AAD1RGG0</accession>
<evidence type="ECO:0000313" key="1">
    <source>
        <dbReference type="EMBL" id="CAH2252646.1"/>
    </source>
</evidence>
<dbReference type="AlphaFoldDB" id="A0AAD1RGG0"/>
<feature type="non-terminal residue" evidence="1">
    <location>
        <position position="1"/>
    </location>
</feature>
<evidence type="ECO:0000313" key="2">
    <source>
        <dbReference type="Proteomes" id="UP001295444"/>
    </source>
</evidence>
<organism evidence="1 2">
    <name type="scientific">Pelobates cultripes</name>
    <name type="common">Western spadefoot toad</name>
    <dbReference type="NCBI Taxonomy" id="61616"/>
    <lineage>
        <taxon>Eukaryota</taxon>
        <taxon>Metazoa</taxon>
        <taxon>Chordata</taxon>
        <taxon>Craniata</taxon>
        <taxon>Vertebrata</taxon>
        <taxon>Euteleostomi</taxon>
        <taxon>Amphibia</taxon>
        <taxon>Batrachia</taxon>
        <taxon>Anura</taxon>
        <taxon>Pelobatoidea</taxon>
        <taxon>Pelobatidae</taxon>
        <taxon>Pelobates</taxon>
    </lineage>
</organism>
<keyword evidence="2" id="KW-1185">Reference proteome</keyword>